<dbReference type="InterPro" id="IPR031354">
    <property type="entry name" value="BRD4_CDT"/>
</dbReference>
<feature type="compositionally biased region" description="Pro residues" evidence="4">
    <location>
        <begin position="1041"/>
        <end position="1053"/>
    </location>
</feature>
<feature type="compositionally biased region" description="Polar residues" evidence="4">
    <location>
        <begin position="1068"/>
        <end position="1078"/>
    </location>
</feature>
<feature type="compositionally biased region" description="Basic and acidic residues" evidence="4">
    <location>
        <begin position="1171"/>
        <end position="1207"/>
    </location>
</feature>
<feature type="compositionally biased region" description="Basic and acidic residues" evidence="4">
    <location>
        <begin position="552"/>
        <end position="564"/>
    </location>
</feature>
<feature type="compositionally biased region" description="Polar residues" evidence="4">
    <location>
        <begin position="309"/>
        <end position="318"/>
    </location>
</feature>
<accession>A0A2C9KCG6</accession>
<feature type="compositionally biased region" description="Basic residues" evidence="4">
    <location>
        <begin position="729"/>
        <end position="743"/>
    </location>
</feature>
<name>A0A2C9KCG6_BIOGL</name>
<dbReference type="Pfam" id="PF17105">
    <property type="entry name" value="BRD4_CDT"/>
    <property type="match status" value="1"/>
</dbReference>
<dbReference type="FunFam" id="1.20.920.10:FF:000002">
    <property type="entry name" value="Bromodomain-containing protein 4"/>
    <property type="match status" value="1"/>
</dbReference>
<dbReference type="STRING" id="6526.A0A2C9KCG6"/>
<dbReference type="InterPro" id="IPR036427">
    <property type="entry name" value="Bromodomain-like_sf"/>
</dbReference>
<reference evidence="7" key="1">
    <citation type="submission" date="2020-05" db="UniProtKB">
        <authorList>
            <consortium name="EnsemblMetazoa"/>
        </authorList>
    </citation>
    <scope>IDENTIFICATION</scope>
    <source>
        <strain evidence="7">BB02</strain>
    </source>
</reference>
<dbReference type="GO" id="GO:0006355">
    <property type="term" value="P:regulation of DNA-templated transcription"/>
    <property type="evidence" value="ECO:0007669"/>
    <property type="project" value="TreeGrafter"/>
</dbReference>
<organism evidence="7 8">
    <name type="scientific">Biomphalaria glabrata</name>
    <name type="common">Bloodfluke planorb</name>
    <name type="synonym">Freshwater snail</name>
    <dbReference type="NCBI Taxonomy" id="6526"/>
    <lineage>
        <taxon>Eukaryota</taxon>
        <taxon>Metazoa</taxon>
        <taxon>Spiralia</taxon>
        <taxon>Lophotrochozoa</taxon>
        <taxon>Mollusca</taxon>
        <taxon>Gastropoda</taxon>
        <taxon>Heterobranchia</taxon>
        <taxon>Euthyneura</taxon>
        <taxon>Panpulmonata</taxon>
        <taxon>Hygrophila</taxon>
        <taxon>Lymnaeoidea</taxon>
        <taxon>Planorbidae</taxon>
        <taxon>Biomphalaria</taxon>
    </lineage>
</organism>
<dbReference type="SMART" id="SM00297">
    <property type="entry name" value="BROMO"/>
    <property type="match status" value="2"/>
</dbReference>
<dbReference type="EnsemblMetazoa" id="BGLB017523-RA">
    <property type="protein sequence ID" value="BGLB017523-PA"/>
    <property type="gene ID" value="BGLB017523"/>
</dbReference>
<feature type="compositionally biased region" description="Low complexity" evidence="4">
    <location>
        <begin position="788"/>
        <end position="815"/>
    </location>
</feature>
<dbReference type="InterPro" id="IPR001487">
    <property type="entry name" value="Bromodomain"/>
</dbReference>
<feature type="compositionally biased region" description="Basic and acidic residues" evidence="4">
    <location>
        <begin position="529"/>
        <end position="538"/>
    </location>
</feature>
<dbReference type="GO" id="GO:0000785">
    <property type="term" value="C:chromatin"/>
    <property type="evidence" value="ECO:0007669"/>
    <property type="project" value="TreeGrafter"/>
</dbReference>
<dbReference type="Gene3D" id="1.20.1270.220">
    <property type="match status" value="1"/>
</dbReference>
<evidence type="ECO:0000313" key="7">
    <source>
        <dbReference type="EnsemblMetazoa" id="BGLB017523-PA"/>
    </source>
</evidence>
<feature type="compositionally biased region" description="Basic residues" evidence="4">
    <location>
        <begin position="565"/>
        <end position="574"/>
    </location>
</feature>
<dbReference type="InterPro" id="IPR027353">
    <property type="entry name" value="NET_dom"/>
</dbReference>
<feature type="compositionally biased region" description="Basic and acidic residues" evidence="4">
    <location>
        <begin position="744"/>
        <end position="762"/>
    </location>
</feature>
<dbReference type="PROSITE" id="PS00633">
    <property type="entry name" value="BROMODOMAIN_1"/>
    <property type="match status" value="2"/>
</dbReference>
<feature type="region of interest" description="Disordered" evidence="4">
    <location>
        <begin position="940"/>
        <end position="1088"/>
    </location>
</feature>
<protein>
    <recommendedName>
        <fullName evidence="9">Bromodomain-containing protein 2</fullName>
    </recommendedName>
</protein>
<feature type="compositionally biased region" description="Basic residues" evidence="4">
    <location>
        <begin position="611"/>
        <end position="626"/>
    </location>
</feature>
<feature type="region of interest" description="Disordered" evidence="4">
    <location>
        <begin position="290"/>
        <end position="318"/>
    </location>
</feature>
<dbReference type="FunFam" id="1.20.920.10:FF:000003">
    <property type="entry name" value="Bromodomain-containing protein 2"/>
    <property type="match status" value="1"/>
</dbReference>
<dbReference type="VEuPathDB" id="VectorBase:BGLB017523"/>
<feature type="domain" description="Bromo" evidence="5">
    <location>
        <begin position="104"/>
        <end position="176"/>
    </location>
</feature>
<evidence type="ECO:0000259" key="5">
    <source>
        <dbReference type="PROSITE" id="PS50014"/>
    </source>
</evidence>
<feature type="compositionally biased region" description="Basic residues" evidence="4">
    <location>
        <begin position="824"/>
        <end position="835"/>
    </location>
</feature>
<dbReference type="GO" id="GO:0005634">
    <property type="term" value="C:nucleus"/>
    <property type="evidence" value="ECO:0007669"/>
    <property type="project" value="TreeGrafter"/>
</dbReference>
<keyword evidence="1" id="KW-0677">Repeat</keyword>
<dbReference type="VEuPathDB" id="VectorBase:BGLAX_028973"/>
<feature type="compositionally biased region" description="Polar residues" evidence="4">
    <location>
        <begin position="1002"/>
        <end position="1012"/>
    </location>
</feature>
<gene>
    <name evidence="7" type="primary">106066343</name>
</gene>
<feature type="region of interest" description="Disordered" evidence="4">
    <location>
        <begin position="332"/>
        <end position="375"/>
    </location>
</feature>
<dbReference type="PROSITE" id="PS50014">
    <property type="entry name" value="BROMODOMAIN_2"/>
    <property type="match status" value="2"/>
</dbReference>
<feature type="compositionally biased region" description="Basic and acidic residues" evidence="4">
    <location>
        <begin position="575"/>
        <end position="585"/>
    </location>
</feature>
<dbReference type="InterPro" id="IPR043509">
    <property type="entry name" value="Bromo_Brdt_II"/>
</dbReference>
<dbReference type="KEGG" id="bgt:106066343"/>
<evidence type="ECO:0000256" key="4">
    <source>
        <dbReference type="SAM" id="MobiDB-lite"/>
    </source>
</evidence>
<proteinExistence type="predicted"/>
<feature type="region of interest" description="Disordered" evidence="4">
    <location>
        <begin position="62"/>
        <end position="87"/>
    </location>
</feature>
<evidence type="ECO:0000259" key="6">
    <source>
        <dbReference type="PROSITE" id="PS51525"/>
    </source>
</evidence>
<feature type="region of interest" description="Disordered" evidence="4">
    <location>
        <begin position="198"/>
        <end position="247"/>
    </location>
</feature>
<dbReference type="SUPFAM" id="SSF47370">
    <property type="entry name" value="Bromodomain"/>
    <property type="match status" value="2"/>
</dbReference>
<dbReference type="GO" id="GO:0006338">
    <property type="term" value="P:chromatin remodeling"/>
    <property type="evidence" value="ECO:0007669"/>
    <property type="project" value="TreeGrafter"/>
</dbReference>
<dbReference type="Proteomes" id="UP000076420">
    <property type="component" value="Unassembled WGS sequence"/>
</dbReference>
<dbReference type="RefSeq" id="XP_013080789.2">
    <property type="nucleotide sequence ID" value="XM_013225335.2"/>
</dbReference>
<dbReference type="Pfam" id="PF17035">
    <property type="entry name" value="BET"/>
    <property type="match status" value="1"/>
</dbReference>
<dbReference type="PROSITE" id="PS51525">
    <property type="entry name" value="NET"/>
    <property type="match status" value="1"/>
</dbReference>
<dbReference type="PANTHER" id="PTHR22880">
    <property type="entry name" value="FALZ-RELATED BROMODOMAIN-CONTAINING PROTEINS"/>
    <property type="match status" value="1"/>
</dbReference>
<feature type="compositionally biased region" description="Polar residues" evidence="4">
    <location>
        <begin position="362"/>
        <end position="371"/>
    </location>
</feature>
<feature type="region of interest" description="Disordered" evidence="4">
    <location>
        <begin position="1123"/>
        <end position="1213"/>
    </location>
</feature>
<dbReference type="Pfam" id="PF00439">
    <property type="entry name" value="Bromodomain"/>
    <property type="match status" value="2"/>
</dbReference>
<dbReference type="InterPro" id="IPR050935">
    <property type="entry name" value="Bromo_chromatin_reader"/>
</dbReference>
<dbReference type="AlphaFoldDB" id="A0A2C9KCG6"/>
<evidence type="ECO:0000256" key="2">
    <source>
        <dbReference type="ARBA" id="ARBA00023117"/>
    </source>
</evidence>
<feature type="compositionally biased region" description="Polar residues" evidence="4">
    <location>
        <begin position="28"/>
        <end position="46"/>
    </location>
</feature>
<dbReference type="CDD" id="cd05498">
    <property type="entry name" value="Bromo_Brdt_II_like"/>
    <property type="match status" value="1"/>
</dbReference>
<dbReference type="Gene3D" id="1.20.920.10">
    <property type="entry name" value="Bromodomain-like"/>
    <property type="match status" value="2"/>
</dbReference>
<evidence type="ECO:0008006" key="9">
    <source>
        <dbReference type="Google" id="ProtNLM"/>
    </source>
</evidence>
<dbReference type="OrthoDB" id="21449at2759"/>
<feature type="domain" description="Bromo" evidence="5">
    <location>
        <begin position="398"/>
        <end position="470"/>
    </location>
</feature>
<feature type="compositionally biased region" description="Pro residues" evidence="4">
    <location>
        <begin position="589"/>
        <end position="603"/>
    </location>
</feature>
<dbReference type="PRINTS" id="PR00503">
    <property type="entry name" value="BROMODOMAIN"/>
</dbReference>
<feature type="region of interest" description="Disordered" evidence="4">
    <location>
        <begin position="14"/>
        <end position="46"/>
    </location>
</feature>
<keyword evidence="2 3" id="KW-0103">Bromodomain</keyword>
<dbReference type="InterPro" id="IPR043508">
    <property type="entry name" value="Bromo_Brdt_I"/>
</dbReference>
<sequence>MLFANVNGSSDYLTNAMDPKSHPALPGYQQTVQSVNSGSNDNLNMTSEQGSIAANAADIYDFNHEDGNSGNEQPPPPPPKPKGRRGRNTNQLQFMLKTVVKAVWKHQFAWPFHQPVDAVKMQLHDYHKIIKTPMDLGTIKKRLETYYYNSAKEAMQDFNTMFTNCYVYNKPGDDITLMAQELEKLFLQKVADMPPEEIELPIGGKKGRGSKSANRSMRMNSSDKSVPPIPRSTPPRSATAPAYQSPSKAAQIAAANIGSAASQQSSKLNMSTTVPLEDIQPLPAQALPPAAVLPSQPAKKKSLKRKADTTTPGTYIGSTNMAPMLYDAPYEPVKIGSKGQPNRRESVRQIKKPKRDLPDEQGNVSDASAQHSFKGKKGKLTEQMRYCSSIVKELMTKKHQAYAWPFLKPVDAKGLGLHDYYEIIKKPMDLGTVKKKMEDREYRNASEFAEDVRQIFQNCYRYNPQDSDVAKMGRKLQEVFELKYARMPEEPLQTDPTPPSSVASGLTRVDEGSGLSSSEESSDDDSEEERERKLKDLQEQLAKVQEQLASLTKEHVQRLKEKSERKSKKKKKKEKIKDEVKKEIMDTLNPPPQVPVASLPPPALSKDTPKPKKKSKQKSPAAKKPRSNSINRPGSNRKRSNVLPPGPPIVPPFDSDDEDNAKPMTYDEKRQLSLDINKLPGDKLGRVVHIIQSREPSLRDSNPDEIEIDFETLKPSTLRELEEYVMTCLKKKPRKAYTKKPSGKSKEEVQREKKLELEKRLEGVQQQLGQTKKSKKDDGPPGSDMPVSSRLSASSSSTSGSDSSSDSSSSSSSESSDSESESPKKKKAPSKKSHLSMKSSPQPRIPIPTNNNNRDMSPPINVTSPVITNAFPKVQPMFATAAPVPAYNALRNDSLPMLNSLVGVSDTSSSPNMNYSANSNTSPISSGANSLNRTITHSMPAQPAKQPISVATPKPTPRPSIPMTSTPMPGNVDRPFAAMTGIESTPAASLPGRRPSKEGLTPIQSDQSQQARPRTGMPGNGMPRKDNPIRFSLSDEDSSPCPSPPKAAPPAPPGATVSASGVGVTYGVGSNQQNNTIKSSDENKTPTLATPQQAIAGKTEIKNAQSWNTLAANWQSKSQHTFQQFKKMSEMKSQKEDYLKKAEEQKQKMAKERQRVEEEKKREREEEEGIEAARKKKLEEDKAEEEKKKRERMEQMRKAAQMRREATANRIDMNAQNDLMASFEASYQNRV</sequence>
<feature type="compositionally biased region" description="Polar residues" evidence="4">
    <location>
        <begin position="211"/>
        <end position="224"/>
    </location>
</feature>
<dbReference type="InterPro" id="IPR038336">
    <property type="entry name" value="NET_sf"/>
</dbReference>
<feature type="compositionally biased region" description="Basic and acidic residues" evidence="4">
    <location>
        <begin position="1127"/>
        <end position="1164"/>
    </location>
</feature>
<evidence type="ECO:0000256" key="3">
    <source>
        <dbReference type="PROSITE-ProRule" id="PRU00035"/>
    </source>
</evidence>
<feature type="region of interest" description="Disordered" evidence="4">
    <location>
        <begin position="729"/>
        <end position="861"/>
    </location>
</feature>
<dbReference type="FunFam" id="1.20.1270.220:FF:000001">
    <property type="entry name" value="bromodomain-containing protein 2 isoform X1"/>
    <property type="match status" value="1"/>
</dbReference>
<dbReference type="PANTHER" id="PTHR22880:SF225">
    <property type="entry name" value="BROMODOMAIN-CONTAINING PROTEIN BET-1-RELATED"/>
    <property type="match status" value="1"/>
</dbReference>
<evidence type="ECO:0000256" key="1">
    <source>
        <dbReference type="ARBA" id="ARBA00022737"/>
    </source>
</evidence>
<feature type="domain" description="NET" evidence="6">
    <location>
        <begin position="654"/>
        <end position="736"/>
    </location>
</feature>
<dbReference type="InterPro" id="IPR018359">
    <property type="entry name" value="Bromodomain_CS"/>
</dbReference>
<evidence type="ECO:0000313" key="8">
    <source>
        <dbReference type="Proteomes" id="UP000076420"/>
    </source>
</evidence>
<feature type="region of interest" description="Disordered" evidence="4">
    <location>
        <begin position="487"/>
        <end position="669"/>
    </location>
</feature>
<dbReference type="CDD" id="cd05497">
    <property type="entry name" value="Bromo_Brdt_I_like"/>
    <property type="match status" value="1"/>
</dbReference>